<evidence type="ECO:0000256" key="2">
    <source>
        <dbReference type="ARBA" id="ARBA00023253"/>
    </source>
</evidence>
<dbReference type="PANTHER" id="PTHR31469:SF8">
    <property type="entry name" value="OS07G0641000 PROTEIN"/>
    <property type="match status" value="1"/>
</dbReference>
<proteinExistence type="predicted"/>
<evidence type="ECO:0000256" key="3">
    <source>
        <dbReference type="ARBA" id="ARBA00023277"/>
    </source>
</evidence>
<dbReference type="EMBL" id="HBHI01014330">
    <property type="protein sequence ID" value="CAD9672519.1"/>
    <property type="molecule type" value="Transcribed_RNA"/>
</dbReference>
<dbReference type="Gene3D" id="3.40.50.11350">
    <property type="match status" value="1"/>
</dbReference>
<dbReference type="FunFam" id="3.40.50.11350:FF:000014">
    <property type="entry name" value="Uncharacterized protein"/>
    <property type="match status" value="1"/>
</dbReference>
<keyword evidence="3" id="KW-0119">Carbohydrate metabolism</keyword>
<organism evidence="5">
    <name type="scientific">Eucampia antarctica</name>
    <dbReference type="NCBI Taxonomy" id="49252"/>
    <lineage>
        <taxon>Eukaryota</taxon>
        <taxon>Sar</taxon>
        <taxon>Stramenopiles</taxon>
        <taxon>Ochrophyta</taxon>
        <taxon>Bacillariophyta</taxon>
        <taxon>Mediophyceae</taxon>
        <taxon>Biddulphiophycidae</taxon>
        <taxon>Hemiaulales</taxon>
        <taxon>Hemiaulaceae</taxon>
        <taxon>Eucampia</taxon>
    </lineage>
</organism>
<dbReference type="GO" id="GO:0016740">
    <property type="term" value="F:transferase activity"/>
    <property type="evidence" value="ECO:0007669"/>
    <property type="project" value="UniProtKB-KW"/>
</dbReference>
<evidence type="ECO:0000256" key="1">
    <source>
        <dbReference type="ARBA" id="ARBA00022679"/>
    </source>
</evidence>
<feature type="transmembrane region" description="Helical" evidence="4">
    <location>
        <begin position="28"/>
        <end position="50"/>
    </location>
</feature>
<evidence type="ECO:0000313" key="5">
    <source>
        <dbReference type="EMBL" id="CAD9672519.1"/>
    </source>
</evidence>
<dbReference type="InterPro" id="IPR019378">
    <property type="entry name" value="GDP-Fuc_O-FucTrfase"/>
</dbReference>
<keyword evidence="4" id="KW-0472">Membrane</keyword>
<accession>A0A7S2W8P9</accession>
<dbReference type="GO" id="GO:0006004">
    <property type="term" value="P:fucose metabolic process"/>
    <property type="evidence" value="ECO:0007669"/>
    <property type="project" value="UniProtKB-KW"/>
</dbReference>
<reference evidence="5" key="1">
    <citation type="submission" date="2021-01" db="EMBL/GenBank/DDBJ databases">
        <authorList>
            <person name="Corre E."/>
            <person name="Pelletier E."/>
            <person name="Niang G."/>
            <person name="Scheremetjew M."/>
            <person name="Finn R."/>
            <person name="Kale V."/>
            <person name="Holt S."/>
            <person name="Cochrane G."/>
            <person name="Meng A."/>
            <person name="Brown T."/>
            <person name="Cohen L."/>
        </authorList>
    </citation>
    <scope>NUCLEOTIDE SEQUENCE</scope>
    <source>
        <strain evidence="5">CCMP1452</strain>
    </source>
</reference>
<dbReference type="CDD" id="cd11296">
    <property type="entry name" value="O-FucT_like"/>
    <property type="match status" value="1"/>
</dbReference>
<keyword evidence="4" id="KW-0812">Transmembrane</keyword>
<evidence type="ECO:0000256" key="4">
    <source>
        <dbReference type="SAM" id="Phobius"/>
    </source>
</evidence>
<name>A0A7S2W8P9_9STRA</name>
<keyword evidence="4" id="KW-1133">Transmembrane helix</keyword>
<sequence length="564" mass="64476">MMNKKFKAFHNRRGTPIRALRRPVKLKLLEKILCMCLVSICLFSFGFLFVSIEVLEDERQTGNDFRAQLNNADLKTKNVEHFNDADPKANTLFVDRLSMSQTPALIGARKAKIKCDSNVDYLAYWNDPQGTQDINFKSPFLGDNSSGETKYLAFAPDIGGWNNVRMGLESILVLAAATGRTLVLPPNKAIYLMNTVRGFGDFLTLHNPEFLKKVPIISTEEFIEREGKENGRFPIPVELQFKVNNAKKECFPMKIADNSCFAVDEYFEKVGYEANITAERCFIFDEDIFKGSSPSDENQKKIENFCGEPTPFFLTQELQQETLIHIGCSVHSRLFGHFYGIMLFTDPVIDNHYKRFVRDFLHYHDAVYCAAGKIVNTMQDMAKELAKEKGFLIDPGISGFSTIHVRRGDFQFKEAVISGQEWNDNLQDVWLDDEIVYIATDEKNKRFFAPIAKNNHILMYLDDFWDIAGLGDLDPNCMGMIDTIVASRGRTFSGTWFSTFTGYINRLRGYHGISMKSSYYGYSERRNVSHTWKNGYISPGTYQYEWPTGWIGIDGDVVPNRDSF</sequence>
<dbReference type="Pfam" id="PF10250">
    <property type="entry name" value="O-FucT"/>
    <property type="match status" value="1"/>
</dbReference>
<keyword evidence="1" id="KW-0808">Transferase</keyword>
<keyword evidence="2" id="KW-0294">Fucose metabolism</keyword>
<dbReference type="Gene3D" id="3.40.50.11340">
    <property type="match status" value="1"/>
</dbReference>
<dbReference type="PANTHER" id="PTHR31469">
    <property type="entry name" value="OS07G0633600 PROTEIN"/>
    <property type="match status" value="1"/>
</dbReference>
<dbReference type="AlphaFoldDB" id="A0A7S2W8P9"/>
<gene>
    <name evidence="5" type="ORF">EANT1437_LOCUS7349</name>
</gene>
<evidence type="ECO:0008006" key="6">
    <source>
        <dbReference type="Google" id="ProtNLM"/>
    </source>
</evidence>
<protein>
    <recommendedName>
        <fullName evidence="6">O-fucosyltransferase family protein</fullName>
    </recommendedName>
</protein>